<dbReference type="AlphaFoldDB" id="A0AAD6WKG0"/>
<name>A0AAD6WKG0_9AGAR</name>
<gene>
    <name evidence="2" type="ORF">C8F04DRAFT_486665</name>
</gene>
<keyword evidence="1" id="KW-0175">Coiled coil</keyword>
<sequence>MAQQNTSSLVAPGVIAPAVTEISTQIHNAQQLFIDTKTQFNLVNGSASATSNLDQASQGFTQFFLDTQTNASTAAANIQSFHSQAVKVIADPASTSALSGITFIEGFLAGKTPSPPNFKPIVQSLSASRQAVNTLAASIDAARHAALDAAIKKVEDLQTQETALKAQFAAALPDALKKLGMNSDSSSLELYLTIAPASLLDSLINMFKSKGGDLATKGEAGAAEAGGQVVQGVITAAVSTSTLIDLKQKIDKNREDLAAAQLALARLKEDQAADDQPGRLQKALISISQIQGAIAALSPQLQVLATVNTAMVQELNAAIALIKDAKYDQAKLGLENADAVFTQLESALKSFSTEA</sequence>
<reference evidence="2" key="1">
    <citation type="submission" date="2023-03" db="EMBL/GenBank/DDBJ databases">
        <title>Massive genome expansion in bonnet fungi (Mycena s.s.) driven by repeated elements and novel gene families across ecological guilds.</title>
        <authorList>
            <consortium name="Lawrence Berkeley National Laboratory"/>
            <person name="Harder C.B."/>
            <person name="Miyauchi S."/>
            <person name="Viragh M."/>
            <person name="Kuo A."/>
            <person name="Thoen E."/>
            <person name="Andreopoulos B."/>
            <person name="Lu D."/>
            <person name="Skrede I."/>
            <person name="Drula E."/>
            <person name="Henrissat B."/>
            <person name="Morin E."/>
            <person name="Kohler A."/>
            <person name="Barry K."/>
            <person name="LaButti K."/>
            <person name="Morin E."/>
            <person name="Salamov A."/>
            <person name="Lipzen A."/>
            <person name="Mereny Z."/>
            <person name="Hegedus B."/>
            <person name="Baldrian P."/>
            <person name="Stursova M."/>
            <person name="Weitz H."/>
            <person name="Taylor A."/>
            <person name="Grigoriev I.V."/>
            <person name="Nagy L.G."/>
            <person name="Martin F."/>
            <person name="Kauserud H."/>
        </authorList>
    </citation>
    <scope>NUCLEOTIDE SEQUENCE</scope>
    <source>
        <strain evidence="2">CBHHK200</strain>
    </source>
</reference>
<evidence type="ECO:0000256" key="1">
    <source>
        <dbReference type="SAM" id="Coils"/>
    </source>
</evidence>
<dbReference type="Proteomes" id="UP001218188">
    <property type="component" value="Unassembled WGS sequence"/>
</dbReference>
<proteinExistence type="predicted"/>
<organism evidence="2 3">
    <name type="scientific">Mycena alexandri</name>
    <dbReference type="NCBI Taxonomy" id="1745969"/>
    <lineage>
        <taxon>Eukaryota</taxon>
        <taxon>Fungi</taxon>
        <taxon>Dikarya</taxon>
        <taxon>Basidiomycota</taxon>
        <taxon>Agaricomycotina</taxon>
        <taxon>Agaricomycetes</taxon>
        <taxon>Agaricomycetidae</taxon>
        <taxon>Agaricales</taxon>
        <taxon>Marasmiineae</taxon>
        <taxon>Mycenaceae</taxon>
        <taxon>Mycena</taxon>
    </lineage>
</organism>
<evidence type="ECO:0000313" key="2">
    <source>
        <dbReference type="EMBL" id="KAJ7016973.1"/>
    </source>
</evidence>
<evidence type="ECO:0000313" key="3">
    <source>
        <dbReference type="Proteomes" id="UP001218188"/>
    </source>
</evidence>
<dbReference type="EMBL" id="JARJCM010000448">
    <property type="protein sequence ID" value="KAJ7016973.1"/>
    <property type="molecule type" value="Genomic_DNA"/>
</dbReference>
<comment type="caution">
    <text evidence="2">The sequence shown here is derived from an EMBL/GenBank/DDBJ whole genome shotgun (WGS) entry which is preliminary data.</text>
</comment>
<protein>
    <submittedName>
        <fullName evidence="2">Uncharacterized protein</fullName>
    </submittedName>
</protein>
<feature type="coiled-coil region" evidence="1">
    <location>
        <begin position="243"/>
        <end position="270"/>
    </location>
</feature>
<keyword evidence="3" id="KW-1185">Reference proteome</keyword>
<accession>A0AAD6WKG0</accession>